<comment type="caution">
    <text evidence="1">The sequence shown here is derived from an EMBL/GenBank/DDBJ whole genome shotgun (WGS) entry which is preliminary data.</text>
</comment>
<evidence type="ECO:0000313" key="2">
    <source>
        <dbReference type="Proteomes" id="UP000272474"/>
    </source>
</evidence>
<dbReference type="SUPFAM" id="SSF49464">
    <property type="entry name" value="Carboxypeptidase regulatory domain-like"/>
    <property type="match status" value="1"/>
</dbReference>
<proteinExistence type="predicted"/>
<dbReference type="Pfam" id="PF13620">
    <property type="entry name" value="CarboxypepD_reg"/>
    <property type="match status" value="1"/>
</dbReference>
<protein>
    <submittedName>
        <fullName evidence="1">Carboxypeptidase regulatory-like domain-containing protein</fullName>
    </submittedName>
</protein>
<accession>A0A3A9ZFD6</accession>
<evidence type="ECO:0000313" key="1">
    <source>
        <dbReference type="EMBL" id="RKN46875.1"/>
    </source>
</evidence>
<dbReference type="RefSeq" id="WP_120674487.1">
    <property type="nucleotide sequence ID" value="NZ_RBAL01000001.1"/>
</dbReference>
<reference evidence="1 2" key="1">
    <citation type="journal article" date="2014" name="Int. J. Syst. Evol. Microbiol.">
        <title>Streptomyces hoynatensis sp. nov., isolated from deep marine sediment.</title>
        <authorList>
            <person name="Veyisoglu A."/>
            <person name="Sahin N."/>
        </authorList>
    </citation>
    <scope>NUCLEOTIDE SEQUENCE [LARGE SCALE GENOMIC DNA]</scope>
    <source>
        <strain evidence="1 2">KCTC 29097</strain>
    </source>
</reference>
<dbReference type="InterPro" id="IPR008969">
    <property type="entry name" value="CarboxyPept-like_regulatory"/>
</dbReference>
<sequence length="107" mass="11002">MAEDLRAGTGAEAGAADALVIRGRVRDALGVALPRAVVTLSGPDGGRNLAKTRSADDGRFTVAAPGEGDYLLAAFSPQLGSQSIVVRLDGRPVEVEFRMEVPGAVVE</sequence>
<name>A0A3A9ZFD6_9ACTN</name>
<keyword evidence="1" id="KW-0378">Hydrolase</keyword>
<dbReference type="Proteomes" id="UP000272474">
    <property type="component" value="Unassembled WGS sequence"/>
</dbReference>
<dbReference type="EMBL" id="RBAL01000001">
    <property type="protein sequence ID" value="RKN46875.1"/>
    <property type="molecule type" value="Genomic_DNA"/>
</dbReference>
<dbReference type="AlphaFoldDB" id="A0A3A9ZFD6"/>
<organism evidence="1 2">
    <name type="scientific">Streptomyces hoynatensis</name>
    <dbReference type="NCBI Taxonomy" id="1141874"/>
    <lineage>
        <taxon>Bacteria</taxon>
        <taxon>Bacillati</taxon>
        <taxon>Actinomycetota</taxon>
        <taxon>Actinomycetes</taxon>
        <taxon>Kitasatosporales</taxon>
        <taxon>Streptomycetaceae</taxon>
        <taxon>Streptomyces</taxon>
    </lineage>
</organism>
<dbReference type="Gene3D" id="2.60.40.1120">
    <property type="entry name" value="Carboxypeptidase-like, regulatory domain"/>
    <property type="match status" value="1"/>
</dbReference>
<keyword evidence="1" id="KW-0121">Carboxypeptidase</keyword>
<gene>
    <name evidence="1" type="ORF">D7294_01280</name>
</gene>
<keyword evidence="1" id="KW-0645">Protease</keyword>
<keyword evidence="2" id="KW-1185">Reference proteome</keyword>
<dbReference type="OrthoDB" id="4232873at2"/>
<dbReference type="GO" id="GO:0004180">
    <property type="term" value="F:carboxypeptidase activity"/>
    <property type="evidence" value="ECO:0007669"/>
    <property type="project" value="UniProtKB-KW"/>
</dbReference>